<dbReference type="RefSeq" id="WP_093427242.1">
    <property type="nucleotide sequence ID" value="NZ_FOMJ01000001.1"/>
</dbReference>
<keyword evidence="2" id="KW-1185">Reference proteome</keyword>
<name>A0A1I1P5H1_9GAMM</name>
<dbReference type="EMBL" id="FOMJ01000001">
    <property type="protein sequence ID" value="SFD04852.1"/>
    <property type="molecule type" value="Genomic_DNA"/>
</dbReference>
<evidence type="ECO:0000313" key="1">
    <source>
        <dbReference type="EMBL" id="SFD04852.1"/>
    </source>
</evidence>
<dbReference type="OrthoDB" id="5609210at2"/>
<proteinExistence type="predicted"/>
<protein>
    <submittedName>
        <fullName evidence="1">Uncharacterized protein</fullName>
    </submittedName>
</protein>
<reference evidence="1 2" key="1">
    <citation type="submission" date="2016-10" db="EMBL/GenBank/DDBJ databases">
        <authorList>
            <person name="de Groot N.N."/>
        </authorList>
    </citation>
    <scope>NUCLEOTIDE SEQUENCE [LARGE SCALE GENOMIC DNA]</scope>
    <source>
        <strain evidence="1 2">HL3</strain>
    </source>
</reference>
<dbReference type="Proteomes" id="UP000198611">
    <property type="component" value="Unassembled WGS sequence"/>
</dbReference>
<dbReference type="AlphaFoldDB" id="A0A1I1P5H1"/>
<dbReference type="STRING" id="1123397.SAMN05660831_00599"/>
<organism evidence="1 2">
    <name type="scientific">Thiohalospira halophila DSM 15071</name>
    <dbReference type="NCBI Taxonomy" id="1123397"/>
    <lineage>
        <taxon>Bacteria</taxon>
        <taxon>Pseudomonadati</taxon>
        <taxon>Pseudomonadota</taxon>
        <taxon>Gammaproteobacteria</taxon>
        <taxon>Thiohalospirales</taxon>
        <taxon>Thiohalospiraceae</taxon>
        <taxon>Thiohalospira</taxon>
    </lineage>
</organism>
<evidence type="ECO:0000313" key="2">
    <source>
        <dbReference type="Proteomes" id="UP000198611"/>
    </source>
</evidence>
<accession>A0A1I1P5H1</accession>
<gene>
    <name evidence="1" type="ORF">SAMN05660831_00599</name>
</gene>
<sequence>MAEAIDDLTVAYHEGSEEVVRELDKAVLTRGAWTTILFKYTELDRKTGDFGQTRFTIRRYQKRGDSFIPKSRFNISSVDQAKKIRDTLDGWIAEEEGS</sequence>